<dbReference type="InterPro" id="IPR039448">
    <property type="entry name" value="Beta_helix"/>
</dbReference>
<dbReference type="Pfam" id="PF13229">
    <property type="entry name" value="Beta_helix"/>
    <property type="match status" value="1"/>
</dbReference>
<protein>
    <submittedName>
        <fullName evidence="2">Right-handed parallel beta-helix repeat-containing protein</fullName>
    </submittedName>
</protein>
<organism evidence="2 3">
    <name type="scientific">Paracoccus simplex</name>
    <dbReference type="NCBI Taxonomy" id="2086346"/>
    <lineage>
        <taxon>Bacteria</taxon>
        <taxon>Pseudomonadati</taxon>
        <taxon>Pseudomonadota</taxon>
        <taxon>Alphaproteobacteria</taxon>
        <taxon>Rhodobacterales</taxon>
        <taxon>Paracoccaceae</taxon>
        <taxon>Paracoccus</taxon>
    </lineage>
</organism>
<accession>A0ABV7RXN4</accession>
<evidence type="ECO:0000313" key="3">
    <source>
        <dbReference type="Proteomes" id="UP001595596"/>
    </source>
</evidence>
<gene>
    <name evidence="2" type="ORF">ACFOMP_07065</name>
</gene>
<dbReference type="EMBL" id="JBHRXE010000016">
    <property type="protein sequence ID" value="MFC3569207.1"/>
    <property type="molecule type" value="Genomic_DNA"/>
</dbReference>
<dbReference type="InterPro" id="IPR011050">
    <property type="entry name" value="Pectin_lyase_fold/virulence"/>
</dbReference>
<evidence type="ECO:0000259" key="1">
    <source>
        <dbReference type="Pfam" id="PF13229"/>
    </source>
</evidence>
<name>A0ABV7RXN4_9RHOB</name>
<dbReference type="SUPFAM" id="SSF51126">
    <property type="entry name" value="Pectin lyase-like"/>
    <property type="match status" value="1"/>
</dbReference>
<dbReference type="RefSeq" id="WP_379028924.1">
    <property type="nucleotide sequence ID" value="NZ_JBHRXE010000016.1"/>
</dbReference>
<reference evidence="3" key="1">
    <citation type="journal article" date="2019" name="Int. J. Syst. Evol. Microbiol.">
        <title>The Global Catalogue of Microorganisms (GCM) 10K type strain sequencing project: providing services to taxonomists for standard genome sequencing and annotation.</title>
        <authorList>
            <consortium name="The Broad Institute Genomics Platform"/>
            <consortium name="The Broad Institute Genome Sequencing Center for Infectious Disease"/>
            <person name="Wu L."/>
            <person name="Ma J."/>
        </authorList>
    </citation>
    <scope>NUCLEOTIDE SEQUENCE [LARGE SCALE GENOMIC DNA]</scope>
    <source>
        <strain evidence="3">VKM B-3226</strain>
    </source>
</reference>
<dbReference type="InterPro" id="IPR012334">
    <property type="entry name" value="Pectin_lyas_fold"/>
</dbReference>
<sequence>MAKIVRLRVSKRGPKGEGISEAQQEQVDAAIQAAEDLSVALPQVEQARSDAVTAAEDADGAANTASAAAGIATGAADTATAAAGQAANVGNAGAVLPDSFILGLQGWTSQRGGAPTAALPADKMAAVSDTIFGPAAQWNPTTAGDNMLTKGVVPWGKNSWRVTVTLRVLAPTSGTLALNIAAIGLNKDFGGALYTSLLSFAAPADGSEFTTSIIVSPFSDDGAPVSIVPPSSFANSRWVRFGVRAGGAASVVVSRIKTENADQELAQSRTQFAAIPFQSRAAAISAGIPSIVQSIRVFHDGEMLDYVRKPAAMATENIPLTTAGSQHWIPKDEATLRHWGAVADASLWTGTDCRTMLQSMIGWAVANNVRRVVVNAGNFLVVKNVGSGSTCVFNATNLEVVGRGMDASRIYFQDKGVSPEIKKGLFFRTTSTPAEFIRFADLSIISDWGVGGEWGESGQTIALGDLGGEFVMERVRIKDAANMAVIAKWCDRIRVTGCIFDTISRDGLHITNSDDVQVTGNYFYRVCDDSIAAVRNEANSLRENTLITDNIFVDSQGVYGIGSRNMRVSGNIFVRPTVRGVRLGMMRANDIGTGNPESGNIARYNIDVSDNLFIDGFGRSRWGGSGTTGYLIAISDAYGDSDSVTYSPAYALDTVDGTHYVWGADGSGGVVPPDEWWSAGGNYIGSVNVSVTGNKCLRTLLPTAAYTDYGFGPRYISGAPPYAGDVIESDFIRDHYWIGGTFHNAIVSGNLSFGARNPWRIWGFNNNAAQDFVNMIFRDNIVSNFYGSAAYNIDGFGVLDFEGGVVDGDPLHRHPLRGPNGVWTAAYGADAFAVRNASVRVKGGHFKNVTGLVNQVSGKHGFYAPVTISGHLEGLGDNPNNKGVRNVPANVPFDYARVGSDPSAADFGQVLGMTDRFGSTMPTTGHYIAGQIVSAPNPISGSGYIIDGWYRLTTGSGHVAGTDWREIRRTVS</sequence>
<keyword evidence="3" id="KW-1185">Reference proteome</keyword>
<proteinExistence type="predicted"/>
<dbReference type="SMART" id="SM00710">
    <property type="entry name" value="PbH1"/>
    <property type="match status" value="3"/>
</dbReference>
<dbReference type="Proteomes" id="UP001595596">
    <property type="component" value="Unassembled WGS sequence"/>
</dbReference>
<dbReference type="Gene3D" id="2.160.20.10">
    <property type="entry name" value="Single-stranded right-handed beta-helix, Pectin lyase-like"/>
    <property type="match status" value="1"/>
</dbReference>
<comment type="caution">
    <text evidence="2">The sequence shown here is derived from an EMBL/GenBank/DDBJ whole genome shotgun (WGS) entry which is preliminary data.</text>
</comment>
<dbReference type="InterPro" id="IPR006626">
    <property type="entry name" value="PbH1"/>
</dbReference>
<feature type="domain" description="Right handed beta helix" evidence="1">
    <location>
        <begin position="470"/>
        <end position="581"/>
    </location>
</feature>
<evidence type="ECO:0000313" key="2">
    <source>
        <dbReference type="EMBL" id="MFC3569207.1"/>
    </source>
</evidence>